<dbReference type="AlphaFoldDB" id="A0A7Y9E2K9"/>
<sequence length="434" mass="45500">MPSPRTQEDFAMRIAMVSEHASPLAVRPDGPGTGHGRLGSVDAGGQNVHVHALAEALARVGHEVVVHTRRTDPHTPDQVRLPSGVVVDHVSAGPAVELRKDDLLEHMDAFAAVLRRRWSRWRPDVAHAHFWMSGLAALDAGRALGVPVLQTFHALGSVKRRHQGAADTSPPSRVALESDLGAQVDRVIATCADEVRELAALGIPVTNVDVVPCGVDVRRFDPDDTARRPGPPRVLTVSRLVPRKGVDTAIRALARVGGDAELVVAGGPEGAELAGDPEVVRLQTLAAAEGVADRVRFVGRVGPADVPALMRDADVVVQLPTYEPFGLVPLEAMASGRPVVAAQVGGLADTVVDGVTGLHVPPGDPDAAARAITSLLADPAARARLGRAGRSRVLEHYAWDRVAAATVAVYRDVLDALAPGVAEPAVADLTGVRS</sequence>
<organism evidence="5 6">
    <name type="scientific">Actinomycetospora corticicola</name>
    <dbReference type="NCBI Taxonomy" id="663602"/>
    <lineage>
        <taxon>Bacteria</taxon>
        <taxon>Bacillati</taxon>
        <taxon>Actinomycetota</taxon>
        <taxon>Actinomycetes</taxon>
        <taxon>Pseudonocardiales</taxon>
        <taxon>Pseudonocardiaceae</taxon>
        <taxon>Actinomycetospora</taxon>
    </lineage>
</organism>
<name>A0A7Y9E2K9_9PSEU</name>
<comment type="caution">
    <text evidence="5">The sequence shown here is derived from an EMBL/GenBank/DDBJ whole genome shotgun (WGS) entry which is preliminary data.</text>
</comment>
<evidence type="ECO:0000313" key="6">
    <source>
        <dbReference type="Proteomes" id="UP000535890"/>
    </source>
</evidence>
<keyword evidence="2 5" id="KW-0808">Transferase</keyword>
<gene>
    <name evidence="5" type="ORF">BJ983_005987</name>
</gene>
<reference evidence="5 6" key="1">
    <citation type="submission" date="2020-07" db="EMBL/GenBank/DDBJ databases">
        <title>Sequencing the genomes of 1000 actinobacteria strains.</title>
        <authorList>
            <person name="Klenk H.-P."/>
        </authorList>
    </citation>
    <scope>NUCLEOTIDE SEQUENCE [LARGE SCALE GENOMIC DNA]</scope>
    <source>
        <strain evidence="5 6">DSM 45772</strain>
    </source>
</reference>
<dbReference type="PANTHER" id="PTHR12526">
    <property type="entry name" value="GLYCOSYLTRANSFERASE"/>
    <property type="match status" value="1"/>
</dbReference>
<proteinExistence type="predicted"/>
<feature type="domain" description="Glycosyl transferase family 1" evidence="3">
    <location>
        <begin position="219"/>
        <end position="391"/>
    </location>
</feature>
<dbReference type="Gene3D" id="3.40.50.2000">
    <property type="entry name" value="Glycogen Phosphorylase B"/>
    <property type="match status" value="2"/>
</dbReference>
<dbReference type="Pfam" id="PF13579">
    <property type="entry name" value="Glyco_trans_4_4"/>
    <property type="match status" value="1"/>
</dbReference>
<protein>
    <submittedName>
        <fullName evidence="5">Glycosyltransferase involved in cell wall biosynthesis</fullName>
    </submittedName>
</protein>
<evidence type="ECO:0000256" key="1">
    <source>
        <dbReference type="ARBA" id="ARBA00022676"/>
    </source>
</evidence>
<dbReference type="Pfam" id="PF00534">
    <property type="entry name" value="Glycos_transf_1"/>
    <property type="match status" value="1"/>
</dbReference>
<evidence type="ECO:0000313" key="5">
    <source>
        <dbReference type="EMBL" id="NYD39885.1"/>
    </source>
</evidence>
<evidence type="ECO:0000259" key="3">
    <source>
        <dbReference type="Pfam" id="PF00534"/>
    </source>
</evidence>
<keyword evidence="1" id="KW-0328">Glycosyltransferase</keyword>
<keyword evidence="6" id="KW-1185">Reference proteome</keyword>
<accession>A0A7Y9E2K9</accession>
<dbReference type="EMBL" id="JACCBN010000001">
    <property type="protein sequence ID" value="NYD39885.1"/>
    <property type="molecule type" value="Genomic_DNA"/>
</dbReference>
<dbReference type="InterPro" id="IPR001296">
    <property type="entry name" value="Glyco_trans_1"/>
</dbReference>
<dbReference type="PANTHER" id="PTHR12526:SF635">
    <property type="entry name" value="GLYCOSYL TRANSFERASE GROUP 1"/>
    <property type="match status" value="1"/>
</dbReference>
<dbReference type="InterPro" id="IPR028098">
    <property type="entry name" value="Glyco_trans_4-like_N"/>
</dbReference>
<dbReference type="Proteomes" id="UP000535890">
    <property type="component" value="Unassembled WGS sequence"/>
</dbReference>
<evidence type="ECO:0000259" key="4">
    <source>
        <dbReference type="Pfam" id="PF13579"/>
    </source>
</evidence>
<dbReference type="GO" id="GO:0016757">
    <property type="term" value="F:glycosyltransferase activity"/>
    <property type="evidence" value="ECO:0007669"/>
    <property type="project" value="UniProtKB-KW"/>
</dbReference>
<feature type="domain" description="Glycosyltransferase subfamily 4-like N-terminal" evidence="4">
    <location>
        <begin position="44"/>
        <end position="214"/>
    </location>
</feature>
<dbReference type="SUPFAM" id="SSF53756">
    <property type="entry name" value="UDP-Glycosyltransferase/glycogen phosphorylase"/>
    <property type="match status" value="1"/>
</dbReference>
<evidence type="ECO:0000256" key="2">
    <source>
        <dbReference type="ARBA" id="ARBA00022679"/>
    </source>
</evidence>